<dbReference type="InterPro" id="IPR046373">
    <property type="entry name" value="Acyl-CoA_Oxase/DH_mid-dom_sf"/>
</dbReference>
<dbReference type="PANTHER" id="PTHR42803:SF1">
    <property type="entry name" value="BROAD-SPECIFICITY LINEAR ACYL-COA DEHYDROGENASE FADE5"/>
    <property type="match status" value="1"/>
</dbReference>
<dbReference type="Gene3D" id="1.10.540.10">
    <property type="entry name" value="Acyl-CoA dehydrogenase/oxidase, N-terminal domain"/>
    <property type="match status" value="1"/>
</dbReference>
<dbReference type="Pfam" id="PF02770">
    <property type="entry name" value="Acyl-CoA_dh_M"/>
    <property type="match status" value="1"/>
</dbReference>
<evidence type="ECO:0000313" key="3">
    <source>
        <dbReference type="EMBL" id="HAE50783.1"/>
    </source>
</evidence>
<dbReference type="GO" id="GO:0050660">
    <property type="term" value="F:flavin adenine dinucleotide binding"/>
    <property type="evidence" value="ECO:0007669"/>
    <property type="project" value="InterPro"/>
</dbReference>
<dbReference type="Proteomes" id="UP000257706">
    <property type="component" value="Unassembled WGS sequence"/>
</dbReference>
<protein>
    <submittedName>
        <fullName evidence="3">Acyl-CoA dehydrogenase</fullName>
    </submittedName>
</protein>
<sequence length="230" mass="24590">MFGYTAPIRDMRFVMREIVDIEGLSQLPGCDAATPDTVDAILEEAGKLAGGVIAPLNRTGDQTGSKVENGVVRTPEGWREAYRQFVDGGWNSIPFEPEFGGQGLPITVASACAEMWNSANMAWGLCPLLTIGAVEALTAHGSDAQKQTYLEKLVSGEWTGTMCLTEPQAGSDLALLRSKAVKQDDGTYAITGTKIFITYGEHDLTENIVHLVLARTPDAPAGVKGISLFI</sequence>
<gene>
    <name evidence="3" type="ORF">DCK97_25545</name>
</gene>
<dbReference type="InterPro" id="IPR009100">
    <property type="entry name" value="AcylCoA_DH/oxidase_NM_dom_sf"/>
</dbReference>
<dbReference type="InterPro" id="IPR052166">
    <property type="entry name" value="Diverse_Acyl-CoA_DH"/>
</dbReference>
<dbReference type="SUPFAM" id="SSF56645">
    <property type="entry name" value="Acyl-CoA dehydrogenase NM domain-like"/>
    <property type="match status" value="1"/>
</dbReference>
<proteinExistence type="predicted"/>
<dbReference type="Pfam" id="PF02771">
    <property type="entry name" value="Acyl-CoA_dh_N"/>
    <property type="match status" value="1"/>
</dbReference>
<evidence type="ECO:0000313" key="4">
    <source>
        <dbReference type="Proteomes" id="UP000257706"/>
    </source>
</evidence>
<dbReference type="GO" id="GO:0016627">
    <property type="term" value="F:oxidoreductase activity, acting on the CH-CH group of donors"/>
    <property type="evidence" value="ECO:0007669"/>
    <property type="project" value="InterPro"/>
</dbReference>
<comment type="caution">
    <text evidence="3">The sequence shown here is derived from an EMBL/GenBank/DDBJ whole genome shotgun (WGS) entry which is preliminary data.</text>
</comment>
<feature type="domain" description="Acyl-CoA dehydrogenase/oxidase N-terminal" evidence="2">
    <location>
        <begin position="75"/>
        <end position="157"/>
    </location>
</feature>
<dbReference type="PANTHER" id="PTHR42803">
    <property type="entry name" value="ACYL-COA DEHYDROGENASE"/>
    <property type="match status" value="1"/>
</dbReference>
<dbReference type="Gene3D" id="2.40.110.10">
    <property type="entry name" value="Butyryl-CoA Dehydrogenase, subunit A, domain 2"/>
    <property type="match status" value="1"/>
</dbReference>
<feature type="domain" description="Acyl-CoA oxidase/dehydrogenase middle" evidence="1">
    <location>
        <begin position="162"/>
        <end position="230"/>
    </location>
</feature>
<dbReference type="InterPro" id="IPR013786">
    <property type="entry name" value="AcylCoA_DH/ox_N"/>
</dbReference>
<dbReference type="InterPro" id="IPR006091">
    <property type="entry name" value="Acyl-CoA_Oxase/DH_mid-dom"/>
</dbReference>
<accession>A0A3B9IU60</accession>
<evidence type="ECO:0000259" key="2">
    <source>
        <dbReference type="Pfam" id="PF02771"/>
    </source>
</evidence>
<evidence type="ECO:0000259" key="1">
    <source>
        <dbReference type="Pfam" id="PF02770"/>
    </source>
</evidence>
<dbReference type="InterPro" id="IPR037069">
    <property type="entry name" value="AcylCoA_DH/ox_N_sf"/>
</dbReference>
<feature type="non-terminal residue" evidence="3">
    <location>
        <position position="230"/>
    </location>
</feature>
<dbReference type="AlphaFoldDB" id="A0A3B9IU60"/>
<reference evidence="3 4" key="1">
    <citation type="journal article" date="2018" name="Nat. Biotechnol.">
        <title>A standardized bacterial taxonomy based on genome phylogeny substantially revises the tree of life.</title>
        <authorList>
            <person name="Parks D.H."/>
            <person name="Chuvochina M."/>
            <person name="Waite D.W."/>
            <person name="Rinke C."/>
            <person name="Skarshewski A."/>
            <person name="Chaumeil P.A."/>
            <person name="Hugenholtz P."/>
        </authorList>
    </citation>
    <scope>NUCLEOTIDE SEQUENCE [LARGE SCALE GENOMIC DNA]</scope>
    <source>
        <strain evidence="3">UBA8739</strain>
    </source>
</reference>
<organism evidence="3 4">
    <name type="scientific">Tistrella mobilis</name>
    <dbReference type="NCBI Taxonomy" id="171437"/>
    <lineage>
        <taxon>Bacteria</taxon>
        <taxon>Pseudomonadati</taxon>
        <taxon>Pseudomonadota</taxon>
        <taxon>Alphaproteobacteria</taxon>
        <taxon>Geminicoccales</taxon>
        <taxon>Geminicoccaceae</taxon>
        <taxon>Tistrella</taxon>
    </lineage>
</organism>
<dbReference type="EMBL" id="DMAI01000417">
    <property type="protein sequence ID" value="HAE50783.1"/>
    <property type="molecule type" value="Genomic_DNA"/>
</dbReference>
<name>A0A3B9IU60_9PROT</name>